<dbReference type="Proteomes" id="UP000624244">
    <property type="component" value="Unassembled WGS sequence"/>
</dbReference>
<proteinExistence type="predicted"/>
<organism evidence="2 3">
    <name type="scientific">Cochliobolus sativus</name>
    <name type="common">Common root rot and spot blotch fungus</name>
    <name type="synonym">Bipolaris sorokiniana</name>
    <dbReference type="NCBI Taxonomy" id="45130"/>
    <lineage>
        <taxon>Eukaryota</taxon>
        <taxon>Fungi</taxon>
        <taxon>Dikarya</taxon>
        <taxon>Ascomycota</taxon>
        <taxon>Pezizomycotina</taxon>
        <taxon>Dothideomycetes</taxon>
        <taxon>Pleosporomycetidae</taxon>
        <taxon>Pleosporales</taxon>
        <taxon>Pleosporineae</taxon>
        <taxon>Pleosporaceae</taxon>
        <taxon>Bipolaris</taxon>
    </lineage>
</organism>
<dbReference type="OMA" id="MSAEYKG"/>
<evidence type="ECO:0000256" key="1">
    <source>
        <dbReference type="SAM" id="MobiDB-lite"/>
    </source>
</evidence>
<dbReference type="EMBL" id="WNKQ01000013">
    <property type="protein sequence ID" value="KAF5847586.1"/>
    <property type="molecule type" value="Genomic_DNA"/>
</dbReference>
<feature type="compositionally biased region" description="Basic and acidic residues" evidence="1">
    <location>
        <begin position="98"/>
        <end position="115"/>
    </location>
</feature>
<dbReference type="AlphaFoldDB" id="A0A8H5ZC84"/>
<evidence type="ECO:0000313" key="2">
    <source>
        <dbReference type="EMBL" id="KAF5847586.1"/>
    </source>
</evidence>
<evidence type="ECO:0000313" key="3">
    <source>
        <dbReference type="Proteomes" id="UP000624244"/>
    </source>
</evidence>
<comment type="caution">
    <text evidence="2">The sequence shown here is derived from an EMBL/GenBank/DDBJ whole genome shotgun (WGS) entry which is preliminary data.</text>
</comment>
<reference evidence="2" key="1">
    <citation type="submission" date="2019-11" db="EMBL/GenBank/DDBJ databases">
        <title>Bipolaris sorokiniana Genome sequencing.</title>
        <authorList>
            <person name="Wang H."/>
        </authorList>
    </citation>
    <scope>NUCLEOTIDE SEQUENCE</scope>
</reference>
<accession>A0A8H5ZC84</accession>
<sequence length="121" mass="12415">MSEAYKNKDLNDLAHKAEQDANSHAAKHGHAHGDSTIDSGIDSAAAEKNFPGANVTYGSAASGAGNNRDIPPEEGGDVGRNGEATKAGDFAKGGVGAPEKRDETFARTHGGDDSVRGNVRN</sequence>
<feature type="compositionally biased region" description="Basic and acidic residues" evidence="1">
    <location>
        <begin position="1"/>
        <end position="21"/>
    </location>
</feature>
<name>A0A8H5ZC84_COCSA</name>
<feature type="region of interest" description="Disordered" evidence="1">
    <location>
        <begin position="1"/>
        <end position="121"/>
    </location>
</feature>
<protein>
    <submittedName>
        <fullName evidence="2">Uncharacterized protein</fullName>
    </submittedName>
</protein>
<gene>
    <name evidence="2" type="ORF">GGP41_000312</name>
</gene>